<dbReference type="GO" id="GO:0014069">
    <property type="term" value="C:postsynaptic density"/>
    <property type="evidence" value="ECO:0007669"/>
    <property type="project" value="TreeGrafter"/>
</dbReference>
<feature type="compositionally biased region" description="Low complexity" evidence="5">
    <location>
        <begin position="90"/>
        <end position="108"/>
    </location>
</feature>
<keyword evidence="3 6" id="KW-1133">Transmembrane helix</keyword>
<keyword evidence="2 6" id="KW-0812">Transmembrane</keyword>
<dbReference type="GO" id="GO:0048172">
    <property type="term" value="P:regulation of short-term neuronal synaptic plasticity"/>
    <property type="evidence" value="ECO:0007669"/>
    <property type="project" value="TreeGrafter"/>
</dbReference>
<feature type="domain" description="Shisa N-terminal" evidence="7">
    <location>
        <begin position="120"/>
        <end position="171"/>
    </location>
</feature>
<comment type="subcellular location">
    <subcellularLocation>
        <location evidence="1">Membrane</location>
    </subcellularLocation>
</comment>
<dbReference type="GO" id="GO:0045211">
    <property type="term" value="C:postsynaptic membrane"/>
    <property type="evidence" value="ECO:0007669"/>
    <property type="project" value="TreeGrafter"/>
</dbReference>
<reference evidence="8 9" key="1">
    <citation type="submission" date="2024-04" db="EMBL/GenBank/DDBJ databases">
        <authorList>
            <person name="Waldvogel A.-M."/>
            <person name="Schoenle A."/>
        </authorList>
    </citation>
    <scope>NUCLEOTIDE SEQUENCE [LARGE SCALE GENOMIC DNA]</scope>
</reference>
<protein>
    <recommendedName>
        <fullName evidence="7">Shisa N-terminal domain-containing protein</fullName>
    </recommendedName>
</protein>
<evidence type="ECO:0000256" key="3">
    <source>
        <dbReference type="ARBA" id="ARBA00022989"/>
    </source>
</evidence>
<evidence type="ECO:0000256" key="5">
    <source>
        <dbReference type="SAM" id="MobiDB-lite"/>
    </source>
</evidence>
<accession>A0AAV2LVA3</accession>
<evidence type="ECO:0000256" key="1">
    <source>
        <dbReference type="ARBA" id="ARBA00004370"/>
    </source>
</evidence>
<dbReference type="InterPro" id="IPR026910">
    <property type="entry name" value="Shisa"/>
</dbReference>
<name>A0AAV2LVA3_KNICA</name>
<organism evidence="8 9">
    <name type="scientific">Knipowitschia caucasica</name>
    <name type="common">Caucasian dwarf goby</name>
    <name type="synonym">Pomatoschistus caucasicus</name>
    <dbReference type="NCBI Taxonomy" id="637954"/>
    <lineage>
        <taxon>Eukaryota</taxon>
        <taxon>Metazoa</taxon>
        <taxon>Chordata</taxon>
        <taxon>Craniata</taxon>
        <taxon>Vertebrata</taxon>
        <taxon>Euteleostomi</taxon>
        <taxon>Actinopterygii</taxon>
        <taxon>Neopterygii</taxon>
        <taxon>Teleostei</taxon>
        <taxon>Neoteleostei</taxon>
        <taxon>Acanthomorphata</taxon>
        <taxon>Gobiaria</taxon>
        <taxon>Gobiiformes</taxon>
        <taxon>Gobioidei</taxon>
        <taxon>Gobiidae</taxon>
        <taxon>Gobiinae</taxon>
        <taxon>Knipowitschia</taxon>
    </lineage>
</organism>
<evidence type="ECO:0000259" key="7">
    <source>
        <dbReference type="Pfam" id="PF13908"/>
    </source>
</evidence>
<dbReference type="Pfam" id="PF13908">
    <property type="entry name" value="Shisa_N"/>
    <property type="match status" value="1"/>
</dbReference>
<evidence type="ECO:0000313" key="9">
    <source>
        <dbReference type="Proteomes" id="UP001497482"/>
    </source>
</evidence>
<evidence type="ECO:0000256" key="4">
    <source>
        <dbReference type="ARBA" id="ARBA00023136"/>
    </source>
</evidence>
<keyword evidence="4 6" id="KW-0472">Membrane</keyword>
<dbReference type="GO" id="GO:0032281">
    <property type="term" value="C:AMPA glutamate receptor complex"/>
    <property type="evidence" value="ECO:0007669"/>
    <property type="project" value="TreeGrafter"/>
</dbReference>
<evidence type="ECO:0000256" key="6">
    <source>
        <dbReference type="SAM" id="Phobius"/>
    </source>
</evidence>
<keyword evidence="9" id="KW-1185">Reference proteome</keyword>
<evidence type="ECO:0000313" key="8">
    <source>
        <dbReference type="EMBL" id="CAL1604884.1"/>
    </source>
</evidence>
<dbReference type="PANTHER" id="PTHR31774:SF14">
    <property type="entry name" value="PROTEIN SHISA-8"/>
    <property type="match status" value="1"/>
</dbReference>
<feature type="region of interest" description="Disordered" evidence="5">
    <location>
        <begin position="90"/>
        <end position="118"/>
    </location>
</feature>
<dbReference type="Proteomes" id="UP001497482">
    <property type="component" value="Chromosome 4"/>
</dbReference>
<dbReference type="AlphaFoldDB" id="A0AAV2LVA3"/>
<dbReference type="InterPro" id="IPR053891">
    <property type="entry name" value="Shisa_N"/>
</dbReference>
<feature type="transmembrane region" description="Helical" evidence="6">
    <location>
        <begin position="201"/>
        <end position="219"/>
    </location>
</feature>
<dbReference type="GO" id="GO:0032591">
    <property type="term" value="C:dendritic spine membrane"/>
    <property type="evidence" value="ECO:0007669"/>
    <property type="project" value="TreeGrafter"/>
</dbReference>
<sequence>MCLKGFVSPSQSGRLNRQLNYRKNQQFWEQGLTCSMVSITSAPCVLQLALSLLLLTRLSTAQNPSVSQVSGQGEAYIDPTRLLNQTQYTETTQNTPLETGLSTPTSGGDSDDEDSPPVGGTRCQGYYDVMGQWDPPFNCNAGVFLYCCGTCFYRFCCQFRQQRLDQTICNNYDTPIWANTGKPVATITEGQGDQDRDRTHLIVYIICGVVAIMVLVGIFTKLGLEKSRGGSGGAAAAQADLNTRLLTWKQSPINSRKSQRSLSQLFKVPIRMIHGRAHLLNASSGSSAGSVCRLQR</sequence>
<evidence type="ECO:0000256" key="2">
    <source>
        <dbReference type="ARBA" id="ARBA00022692"/>
    </source>
</evidence>
<proteinExistence type="predicted"/>
<gene>
    <name evidence="8" type="ORF">KC01_LOCUS32321</name>
</gene>
<dbReference type="EMBL" id="OZ035826">
    <property type="protein sequence ID" value="CAL1604884.1"/>
    <property type="molecule type" value="Genomic_DNA"/>
</dbReference>
<dbReference type="PANTHER" id="PTHR31774">
    <property type="entry name" value="PROTEIN SHISA-9-RELATED"/>
    <property type="match status" value="1"/>
</dbReference>